<keyword evidence="3" id="KW-1185">Reference proteome</keyword>
<keyword evidence="1" id="KW-1133">Transmembrane helix</keyword>
<feature type="transmembrane region" description="Helical" evidence="1">
    <location>
        <begin position="51"/>
        <end position="73"/>
    </location>
</feature>
<name>A0A934WMC1_9BURK</name>
<comment type="caution">
    <text evidence="2">The sequence shown here is derived from an EMBL/GenBank/DDBJ whole genome shotgun (WGS) entry which is preliminary data.</text>
</comment>
<organism evidence="2 3">
    <name type="scientific">Ramlibacter ginsenosidimutans</name>
    <dbReference type="NCBI Taxonomy" id="502333"/>
    <lineage>
        <taxon>Bacteria</taxon>
        <taxon>Pseudomonadati</taxon>
        <taxon>Pseudomonadota</taxon>
        <taxon>Betaproteobacteria</taxon>
        <taxon>Burkholderiales</taxon>
        <taxon>Comamonadaceae</taxon>
        <taxon>Ramlibacter</taxon>
    </lineage>
</organism>
<dbReference type="EMBL" id="JAEPWM010000003">
    <property type="protein sequence ID" value="MBK6006348.1"/>
    <property type="molecule type" value="Genomic_DNA"/>
</dbReference>
<dbReference type="Proteomes" id="UP000630528">
    <property type="component" value="Unassembled WGS sequence"/>
</dbReference>
<gene>
    <name evidence="2" type="ORF">JJB11_09620</name>
</gene>
<keyword evidence="1" id="KW-0472">Membrane</keyword>
<evidence type="ECO:0000313" key="3">
    <source>
        <dbReference type="Proteomes" id="UP000630528"/>
    </source>
</evidence>
<reference evidence="2" key="2">
    <citation type="submission" date="2021-01" db="EMBL/GenBank/DDBJ databases">
        <authorList>
            <person name="Kang M."/>
        </authorList>
    </citation>
    <scope>NUCLEOTIDE SEQUENCE</scope>
    <source>
        <strain evidence="2">KACC 17527</strain>
    </source>
</reference>
<dbReference type="RefSeq" id="WP_201169302.1">
    <property type="nucleotide sequence ID" value="NZ_JAEPWM010000003.1"/>
</dbReference>
<protein>
    <submittedName>
        <fullName evidence="2">Uncharacterized protein</fullName>
    </submittedName>
</protein>
<evidence type="ECO:0000313" key="2">
    <source>
        <dbReference type="EMBL" id="MBK6006348.1"/>
    </source>
</evidence>
<feature type="transmembrane region" description="Helical" evidence="1">
    <location>
        <begin position="12"/>
        <end position="30"/>
    </location>
</feature>
<keyword evidence="1" id="KW-0812">Transmembrane</keyword>
<proteinExistence type="predicted"/>
<reference evidence="2" key="1">
    <citation type="journal article" date="2012" name="J. Microbiol. Biotechnol.">
        <title>Ramlibacter ginsenosidimutans sp. nov., with ginsenoside-converting activity.</title>
        <authorList>
            <person name="Wang L."/>
            <person name="An D.S."/>
            <person name="Kim S.G."/>
            <person name="Jin F.X."/>
            <person name="Kim S.C."/>
            <person name="Lee S.T."/>
            <person name="Im W.T."/>
        </authorList>
    </citation>
    <scope>NUCLEOTIDE SEQUENCE</scope>
    <source>
        <strain evidence="2">KACC 17527</strain>
    </source>
</reference>
<sequence>MSSVIDLDMLKAFGQIAAPAGIAIGAFLYLGRDIVARNIFPTLTRQHAYHVIIALAFMAWTVALAGIGAWTYVSTHQGRAGEDSRESKSNLPPLPGDTGWIFAGYFDIAKEVFIEGPYVSVQSTVTRGHRRFVEVGDTVALKVARDVHIVDYKRQGAAQKLVPPITKGIIDEYDKTGVRLPAGTELIVRDVSEGKWPDSPNGALWLRVVYVPK</sequence>
<dbReference type="AlphaFoldDB" id="A0A934WMC1"/>
<evidence type="ECO:0000256" key="1">
    <source>
        <dbReference type="SAM" id="Phobius"/>
    </source>
</evidence>
<accession>A0A934WMC1</accession>